<name>A0AC60VZA0_9ARCH</name>
<proteinExistence type="predicted"/>
<comment type="caution">
    <text evidence="1">The sequence shown here is derived from an EMBL/GenBank/DDBJ whole genome shotgun (WGS) entry which is preliminary data.</text>
</comment>
<evidence type="ECO:0000313" key="2">
    <source>
        <dbReference type="Proteomes" id="UP000559653"/>
    </source>
</evidence>
<dbReference type="Proteomes" id="UP000559653">
    <property type="component" value="Unassembled WGS sequence"/>
</dbReference>
<keyword evidence="1" id="KW-0456">Lyase</keyword>
<dbReference type="EC" id="4.1.1.81" evidence="1"/>
<gene>
    <name evidence="1" type="ORF">H2B03_06320</name>
</gene>
<accession>A0AC60VZA0</accession>
<evidence type="ECO:0000313" key="1">
    <source>
        <dbReference type="EMBL" id="MBA4452763.1"/>
    </source>
</evidence>
<dbReference type="EMBL" id="JACEMZ010000042">
    <property type="protein sequence ID" value="MBA4452763.1"/>
    <property type="molecule type" value="Genomic_DNA"/>
</dbReference>
<protein>
    <submittedName>
        <fullName evidence="1">Threonine-phosphate decarboxylase</fullName>
        <ecNumber evidence="1">4.1.1.81</ecNumber>
    </submittedName>
</protein>
<organism evidence="1 2">
    <name type="scientific">Candidatus Nitrosomaritimum aestuariumsis</name>
    <dbReference type="NCBI Taxonomy" id="3342354"/>
    <lineage>
        <taxon>Archaea</taxon>
        <taxon>Nitrososphaerota</taxon>
        <taxon>Nitrososphaeria</taxon>
        <taxon>Nitrosopumilales</taxon>
        <taxon>Nitrosopumilaceae</taxon>
        <taxon>Candidatus Nitrosomaritimum</taxon>
    </lineage>
</organism>
<reference evidence="1 2" key="1">
    <citation type="journal article" date="2020" name="Appl. Environ. Microbiol.">
        <title>Genomic Characteristics of a Novel Species of Ammonia-Oxidizing Archaea from the Jiulong River Estuary.</title>
        <authorList>
            <person name="Zou D."/>
            <person name="Wan R."/>
            <person name="Han L."/>
            <person name="Xu M.N."/>
            <person name="Liu Y."/>
            <person name="Liu H."/>
            <person name="Kao S.J."/>
            <person name="Li M."/>
        </authorList>
    </citation>
    <scope>NUCLEOTIDE SEQUENCE [LARGE SCALE GENOMIC DNA]</scope>
    <source>
        <strain evidence="1">W1bin1</strain>
    </source>
</reference>
<sequence>MKLDSTIISHKPVSHGGIYSIPNPDPKILDFSSNINPLGPTPKAVKSIKSNLKTLSIYPDPESSDLRKILQKYTKIPSSQIVVGNGATEIIYNFCRSFLSSKTKVLIPIPTFGEYEAAARLSGAKITFFKTFDLEKDIDNFISKLPNNGCIFICNPNNPTGNLISKNNLKKILSQAKRNNCLMFVDECFIELVPQHEESIIDLVKKNDNLIILRSLTKSFGLAGIRIGYGVSSKKIISILNKIKIPWNVSGLAQQAAKESISTPNYLIKSKKLILQELNYLKANISKLDKFDCYDSTTNFILIKTKIDSDELQKKLLQKKILIRNCSNIRGLDHNFIRIAVKKRKENQKLLRALKEI</sequence>